<name>A0A8M1HH73_BETSP</name>
<evidence type="ECO:0000313" key="3">
    <source>
        <dbReference type="Proteomes" id="UP000515150"/>
    </source>
</evidence>
<dbReference type="OrthoDB" id="9901503at2759"/>
<dbReference type="KEGG" id="bspl:121202386"/>
<evidence type="ECO:0000256" key="1">
    <source>
        <dbReference type="SAM" id="MobiDB-lite"/>
    </source>
</evidence>
<reference evidence="4" key="1">
    <citation type="submission" date="2025-08" db="UniProtKB">
        <authorList>
            <consortium name="RefSeq"/>
        </authorList>
    </citation>
    <scope>IDENTIFICATION</scope>
</reference>
<accession>A0A8M1HH73</accession>
<dbReference type="AlphaFoldDB" id="A0A8M1HH73"/>
<dbReference type="RefSeq" id="XP_040927826.1">
    <property type="nucleotide sequence ID" value="XM_041071892.2"/>
</dbReference>
<feature type="signal peptide" evidence="2">
    <location>
        <begin position="1"/>
        <end position="18"/>
    </location>
</feature>
<gene>
    <name evidence="4" type="primary">si:dkey-282h22.5</name>
</gene>
<proteinExistence type="predicted"/>
<evidence type="ECO:0000256" key="2">
    <source>
        <dbReference type="SAM" id="SignalP"/>
    </source>
</evidence>
<feature type="region of interest" description="Disordered" evidence="1">
    <location>
        <begin position="115"/>
        <end position="162"/>
    </location>
</feature>
<dbReference type="PANTHER" id="PTHR41693:SF2">
    <property type="entry name" value="BIOGENESIS OF LYSOSOME-RELATED ORGANELLES COMPLEX 1 SUBUNIT 2"/>
    <property type="match status" value="1"/>
</dbReference>
<dbReference type="PANTHER" id="PTHR41693">
    <property type="entry name" value="HEME-BINDING PROTEIN 1"/>
    <property type="match status" value="1"/>
</dbReference>
<sequence length="162" mass="18214">MDTHAVLVLFAIISVCGAQRWKQDAPQWNPKDPGSSRKCSNLTQVLDNWKFAIVTRVRELLINDHASVLPEYNRIRPLSEALGDLYRRFDSLKGDLGRLAAKLDGVEAFVDELSDGRLPAPRRPAPRTPPGGGLRAPLRAQMKSPDRRVLTMRARRRRPGRA</sequence>
<feature type="chain" id="PRO_5035450275" evidence="2">
    <location>
        <begin position="19"/>
        <end position="162"/>
    </location>
</feature>
<evidence type="ECO:0000313" key="4">
    <source>
        <dbReference type="RefSeq" id="XP_040927826.1"/>
    </source>
</evidence>
<feature type="compositionally biased region" description="Basic residues" evidence="1">
    <location>
        <begin position="153"/>
        <end position="162"/>
    </location>
</feature>
<organism evidence="3 4">
    <name type="scientific">Betta splendens</name>
    <name type="common">Siamese fighting fish</name>
    <dbReference type="NCBI Taxonomy" id="158456"/>
    <lineage>
        <taxon>Eukaryota</taxon>
        <taxon>Metazoa</taxon>
        <taxon>Chordata</taxon>
        <taxon>Craniata</taxon>
        <taxon>Vertebrata</taxon>
        <taxon>Euteleostomi</taxon>
        <taxon>Actinopterygii</taxon>
        <taxon>Neopterygii</taxon>
        <taxon>Teleostei</taxon>
        <taxon>Neoteleostei</taxon>
        <taxon>Acanthomorphata</taxon>
        <taxon>Anabantaria</taxon>
        <taxon>Anabantiformes</taxon>
        <taxon>Anabantoidei</taxon>
        <taxon>Osphronemidae</taxon>
        <taxon>Betta</taxon>
    </lineage>
</organism>
<keyword evidence="3" id="KW-1185">Reference proteome</keyword>
<dbReference type="GeneID" id="121202386"/>
<dbReference type="Proteomes" id="UP000515150">
    <property type="component" value="Chromosome 8"/>
</dbReference>
<keyword evidence="2" id="KW-0732">Signal</keyword>
<protein>
    <submittedName>
        <fullName evidence="4">Uncharacterized protein si:dkey-282h22.5</fullName>
    </submittedName>
</protein>